<keyword evidence="2" id="KW-1185">Reference proteome</keyword>
<gene>
    <name evidence="1" type="ORF">CGXH109_LOCUS8194</name>
</gene>
<organism evidence="1 2">
    <name type="scientific">Colletotrichum noveboracense</name>
    <dbReference type="NCBI Taxonomy" id="2664923"/>
    <lineage>
        <taxon>Eukaryota</taxon>
        <taxon>Fungi</taxon>
        <taxon>Dikarya</taxon>
        <taxon>Ascomycota</taxon>
        <taxon>Pezizomycotina</taxon>
        <taxon>Sordariomycetes</taxon>
        <taxon>Hypocreomycetidae</taxon>
        <taxon>Glomerellales</taxon>
        <taxon>Glomerellaceae</taxon>
        <taxon>Colletotrichum</taxon>
        <taxon>Colletotrichum gloeosporioides species complex</taxon>
    </lineage>
</organism>
<dbReference type="Proteomes" id="UP001152533">
    <property type="component" value="Unassembled WGS sequence"/>
</dbReference>
<accession>A0A9W4RG87</accession>
<dbReference type="AlphaFoldDB" id="A0A9W4RG87"/>
<evidence type="ECO:0000313" key="2">
    <source>
        <dbReference type="Proteomes" id="UP001152533"/>
    </source>
</evidence>
<sequence>MAGEHFQIHDGSASLVGTQLDNSQTVSITTPNMISGIFKAALAAAMIGTSVAVDTWGGSVSLGPTTSTIIKAVTTIIPGDAPPTQNGVLALWPGMSNGTGDLVQTTLESWPDNSWCGAKKGQWCVRASLFGSFGQLSGDASAVSGNQKVKILYELLSDNNTWRQTVTDADTGAKLSSYEYKSGPFMRGYGTGTECNANCSPTVAKQQYINTEITLAGADPNFGKTIATAQKATYTGLASSQGGKVWTIKEINVPAMV</sequence>
<evidence type="ECO:0000313" key="1">
    <source>
        <dbReference type="EMBL" id="CAI0641843.1"/>
    </source>
</evidence>
<proteinExistence type="predicted"/>
<dbReference type="EMBL" id="CAMGZC010000030">
    <property type="protein sequence ID" value="CAI0641843.1"/>
    <property type="molecule type" value="Genomic_DNA"/>
</dbReference>
<protein>
    <submittedName>
        <fullName evidence="1">Uncharacterized protein</fullName>
    </submittedName>
</protein>
<name>A0A9W4RG87_9PEZI</name>
<comment type="caution">
    <text evidence="1">The sequence shown here is derived from an EMBL/GenBank/DDBJ whole genome shotgun (WGS) entry which is preliminary data.</text>
</comment>
<reference evidence="1" key="1">
    <citation type="submission" date="2022-08" db="EMBL/GenBank/DDBJ databases">
        <authorList>
            <person name="Giroux E."/>
            <person name="Giroux E."/>
        </authorList>
    </citation>
    <scope>NUCLEOTIDE SEQUENCE</scope>
    <source>
        <strain evidence="1">H1091258</strain>
    </source>
</reference>